<evidence type="ECO:0000313" key="1">
    <source>
        <dbReference type="EMBL" id="KAK6539695.1"/>
    </source>
</evidence>
<accession>A0AAV9XC81</accession>
<name>A0AAV9XC81_9PEZI</name>
<dbReference type="Proteomes" id="UP001365542">
    <property type="component" value="Unassembled WGS sequence"/>
</dbReference>
<comment type="caution">
    <text evidence="1">The sequence shown here is derived from an EMBL/GenBank/DDBJ whole genome shotgun (WGS) entry which is preliminary data.</text>
</comment>
<sequence length="52" mass="5871">MAGNCNQYINSKLIDSAKHLEYALKRKPQNPEVEAGFELCRAQTLAFDDVND</sequence>
<keyword evidence="2" id="KW-1185">Reference proteome</keyword>
<protein>
    <submittedName>
        <fullName evidence="1">Uncharacterized protein</fullName>
    </submittedName>
</protein>
<dbReference type="EMBL" id="JAVHJO010000006">
    <property type="protein sequence ID" value="KAK6539695.1"/>
    <property type="molecule type" value="Genomic_DNA"/>
</dbReference>
<dbReference type="AlphaFoldDB" id="A0AAV9XC81"/>
<proteinExistence type="predicted"/>
<evidence type="ECO:0000313" key="2">
    <source>
        <dbReference type="Proteomes" id="UP001365542"/>
    </source>
</evidence>
<gene>
    <name evidence="1" type="ORF">TWF694_009898</name>
</gene>
<organism evidence="1 2">
    <name type="scientific">Orbilia ellipsospora</name>
    <dbReference type="NCBI Taxonomy" id="2528407"/>
    <lineage>
        <taxon>Eukaryota</taxon>
        <taxon>Fungi</taxon>
        <taxon>Dikarya</taxon>
        <taxon>Ascomycota</taxon>
        <taxon>Pezizomycotina</taxon>
        <taxon>Orbiliomycetes</taxon>
        <taxon>Orbiliales</taxon>
        <taxon>Orbiliaceae</taxon>
        <taxon>Orbilia</taxon>
    </lineage>
</organism>
<reference evidence="1 2" key="1">
    <citation type="submission" date="2019-10" db="EMBL/GenBank/DDBJ databases">
        <authorList>
            <person name="Palmer J.M."/>
        </authorList>
    </citation>
    <scope>NUCLEOTIDE SEQUENCE [LARGE SCALE GENOMIC DNA]</scope>
    <source>
        <strain evidence="1 2">TWF694</strain>
    </source>
</reference>